<feature type="transmembrane region" description="Helical" evidence="1">
    <location>
        <begin position="42"/>
        <end position="63"/>
    </location>
</feature>
<reference evidence="2" key="1">
    <citation type="submission" date="2021-01" db="EMBL/GenBank/DDBJ databases">
        <title>Whole genome shotgun sequence of Virgisporangium aurantiacum NBRC 16421.</title>
        <authorList>
            <person name="Komaki H."/>
            <person name="Tamura T."/>
        </authorList>
    </citation>
    <scope>NUCLEOTIDE SEQUENCE</scope>
    <source>
        <strain evidence="2">NBRC 16421</strain>
    </source>
</reference>
<dbReference type="EMBL" id="BOPG01000017">
    <property type="protein sequence ID" value="GIJ55414.1"/>
    <property type="molecule type" value="Genomic_DNA"/>
</dbReference>
<feature type="transmembrane region" description="Helical" evidence="1">
    <location>
        <begin position="75"/>
        <end position="97"/>
    </location>
</feature>
<evidence type="ECO:0000313" key="2">
    <source>
        <dbReference type="EMBL" id="GIJ55414.1"/>
    </source>
</evidence>
<dbReference type="AlphaFoldDB" id="A0A8J3Z0I8"/>
<dbReference type="RefSeq" id="WP_203992175.1">
    <property type="nucleotide sequence ID" value="NZ_BOPG01000017.1"/>
</dbReference>
<sequence length="144" mass="15330">MDPRLSVALPVLPALAHALVLRWEAAYLAETWGAGWADVVDGLRVLSVWVILFAVVLGVLAYAARHPEAAWAARWFLVVSLMVEVGWLAVLGFLRFADASDASDMGEPSLAIAIASLGTMMVFVAATAAGVATLRRTAVQSRRA</sequence>
<feature type="transmembrane region" description="Helical" evidence="1">
    <location>
        <begin position="109"/>
        <end position="134"/>
    </location>
</feature>
<dbReference type="Proteomes" id="UP000612585">
    <property type="component" value="Unassembled WGS sequence"/>
</dbReference>
<organism evidence="2 3">
    <name type="scientific">Virgisporangium aurantiacum</name>
    <dbReference type="NCBI Taxonomy" id="175570"/>
    <lineage>
        <taxon>Bacteria</taxon>
        <taxon>Bacillati</taxon>
        <taxon>Actinomycetota</taxon>
        <taxon>Actinomycetes</taxon>
        <taxon>Micromonosporales</taxon>
        <taxon>Micromonosporaceae</taxon>
        <taxon>Virgisporangium</taxon>
    </lineage>
</organism>
<keyword evidence="1" id="KW-0472">Membrane</keyword>
<keyword evidence="1" id="KW-1133">Transmembrane helix</keyword>
<accession>A0A8J3Z0I8</accession>
<proteinExistence type="predicted"/>
<evidence type="ECO:0000313" key="3">
    <source>
        <dbReference type="Proteomes" id="UP000612585"/>
    </source>
</evidence>
<protein>
    <submittedName>
        <fullName evidence="2">Uncharacterized protein</fullName>
    </submittedName>
</protein>
<name>A0A8J3Z0I8_9ACTN</name>
<keyword evidence="1" id="KW-0812">Transmembrane</keyword>
<gene>
    <name evidence="2" type="ORF">Vau01_029300</name>
</gene>
<comment type="caution">
    <text evidence="2">The sequence shown here is derived from an EMBL/GenBank/DDBJ whole genome shotgun (WGS) entry which is preliminary data.</text>
</comment>
<evidence type="ECO:0000256" key="1">
    <source>
        <dbReference type="SAM" id="Phobius"/>
    </source>
</evidence>
<keyword evidence="3" id="KW-1185">Reference proteome</keyword>